<keyword evidence="3" id="KW-1185">Reference proteome</keyword>
<dbReference type="Proteomes" id="UP000254720">
    <property type="component" value="Unassembled WGS sequence"/>
</dbReference>
<protein>
    <submittedName>
        <fullName evidence="2">Protein kinase-like protein</fullName>
    </submittedName>
</protein>
<keyword evidence="2" id="KW-0808">Transferase</keyword>
<dbReference type="AlphaFoldDB" id="A0A370G2N5"/>
<dbReference type="InterPro" id="IPR053083">
    <property type="entry name" value="TF_kinase-domain_protein"/>
</dbReference>
<dbReference type="GO" id="GO:0005524">
    <property type="term" value="F:ATP binding"/>
    <property type="evidence" value="ECO:0007669"/>
    <property type="project" value="InterPro"/>
</dbReference>
<proteinExistence type="predicted"/>
<evidence type="ECO:0000313" key="3">
    <source>
        <dbReference type="Proteomes" id="UP000254720"/>
    </source>
</evidence>
<name>A0A370G2N5_9COXI</name>
<accession>A0A370G2N5</accession>
<dbReference type="InterPro" id="IPR011009">
    <property type="entry name" value="Kinase-like_dom_sf"/>
</dbReference>
<dbReference type="SMART" id="SM00220">
    <property type="entry name" value="S_TKc"/>
    <property type="match status" value="1"/>
</dbReference>
<sequence>MINRPVASSQIEFKINLVTRNRPIKPDSSLGKLNALILEFNESDDILVKYDLLVKLYFKANKARLKFSKKNNTKTDSRSSLETWLSENDLPKKLGFYLQYFISKKLENSSPRIKDKPEKELIRRLNIVKDGIHGLNIDDINAFESIFKFFEATIGNNNNHLILNNILNYTLDLMYKLLSASLKEYKELKKIKELYISCSNLLEMVITSINSVNEFAFTFKQSLNRKLEISEDTIRFFHQLSAASFSALISMNLDAFSSYPAMFKYLGGGSNLVYKLEIGSKEFIIKLYPLVELEEYHRSAWKLAEVRNKLGQLAEDILGRIYFEKECLGPSKSDGEIVINGRLEIAEYFPGGNLESKCKEAGKLHDLIKLQDILESAQADIINYGLNIITLISQLNQFNVIFPDIKPSNFMINENDKLRIPDYKTMFVYKDLEKVPAHLIAYTGTYLPPEIDLDKMNQNGYTCNALAMQQYAIGLTLYELATGDMDYKFEKVNRQPNFNYRIFKNNKGKALCQIIQSLMHSDPKLRLQVDEALRRLQEIDQNMSVEPVPPYVKSKSQFLQFKTPRPTRLQVSSSLQQANDILTENYDKTGGSTKGLY</sequence>
<dbReference type="RefSeq" id="WP_114835396.1">
    <property type="nucleotide sequence ID" value="NZ_LR699116.1"/>
</dbReference>
<keyword evidence="2" id="KW-0418">Kinase</keyword>
<gene>
    <name evidence="2" type="ORF">C8D86_1361</name>
</gene>
<evidence type="ECO:0000259" key="1">
    <source>
        <dbReference type="PROSITE" id="PS50011"/>
    </source>
</evidence>
<comment type="caution">
    <text evidence="2">The sequence shown here is derived from an EMBL/GenBank/DDBJ whole genome shotgun (WGS) entry which is preliminary data.</text>
</comment>
<dbReference type="Gene3D" id="1.10.510.10">
    <property type="entry name" value="Transferase(Phosphotransferase) domain 1"/>
    <property type="match status" value="1"/>
</dbReference>
<dbReference type="EMBL" id="QQAX01000036">
    <property type="protein sequence ID" value="RDI37962.1"/>
    <property type="molecule type" value="Genomic_DNA"/>
</dbReference>
<dbReference type="OrthoDB" id="9801841at2"/>
<dbReference type="Pfam" id="PF00069">
    <property type="entry name" value="Pkinase"/>
    <property type="match status" value="1"/>
</dbReference>
<reference evidence="2 3" key="1">
    <citation type="submission" date="2018-07" db="EMBL/GenBank/DDBJ databases">
        <title>Genomic Encyclopedia of Type Strains, Phase IV (KMG-IV): sequencing the most valuable type-strain genomes for metagenomic binning, comparative biology and taxonomic classification.</title>
        <authorList>
            <person name="Goeker M."/>
        </authorList>
    </citation>
    <scope>NUCLEOTIDE SEQUENCE [LARGE SCALE GENOMIC DNA]</scope>
    <source>
        <strain evidence="2 3">DSM 16500</strain>
    </source>
</reference>
<dbReference type="GO" id="GO:0004672">
    <property type="term" value="F:protein kinase activity"/>
    <property type="evidence" value="ECO:0007669"/>
    <property type="project" value="InterPro"/>
</dbReference>
<evidence type="ECO:0000313" key="2">
    <source>
        <dbReference type="EMBL" id="RDI37962.1"/>
    </source>
</evidence>
<dbReference type="InterPro" id="IPR000719">
    <property type="entry name" value="Prot_kinase_dom"/>
</dbReference>
<dbReference type="PROSITE" id="PS50011">
    <property type="entry name" value="PROTEIN_KINASE_DOM"/>
    <property type="match status" value="1"/>
</dbReference>
<dbReference type="SUPFAM" id="SSF56112">
    <property type="entry name" value="Protein kinase-like (PK-like)"/>
    <property type="match status" value="1"/>
</dbReference>
<feature type="domain" description="Protein kinase" evidence="1">
    <location>
        <begin position="259"/>
        <end position="552"/>
    </location>
</feature>
<organism evidence="2 3">
    <name type="scientific">Aquicella lusitana</name>
    <dbReference type="NCBI Taxonomy" id="254246"/>
    <lineage>
        <taxon>Bacteria</taxon>
        <taxon>Pseudomonadati</taxon>
        <taxon>Pseudomonadota</taxon>
        <taxon>Gammaproteobacteria</taxon>
        <taxon>Legionellales</taxon>
        <taxon>Coxiellaceae</taxon>
        <taxon>Aquicella</taxon>
    </lineage>
</organism>
<dbReference type="PANTHER" id="PTHR44305">
    <property type="entry name" value="SI:DKEY-192D15.2-RELATED"/>
    <property type="match status" value="1"/>
</dbReference>